<feature type="domain" description="LysR substrate-binding" evidence="2">
    <location>
        <begin position="16"/>
        <end position="80"/>
    </location>
</feature>
<dbReference type="PANTHER" id="PTHR30537:SF5">
    <property type="entry name" value="HTH-TYPE TRANSCRIPTIONAL ACTIVATOR TTDR-RELATED"/>
    <property type="match status" value="1"/>
</dbReference>
<evidence type="ECO:0000313" key="3">
    <source>
        <dbReference type="EMBL" id="MQT14877.1"/>
    </source>
</evidence>
<keyword evidence="4" id="KW-1185">Reference proteome</keyword>
<evidence type="ECO:0000256" key="1">
    <source>
        <dbReference type="ARBA" id="ARBA00009437"/>
    </source>
</evidence>
<accession>A0A6A7Y944</accession>
<organism evidence="3 4">
    <name type="scientific">Segnochrobactrum spirostomi</name>
    <dbReference type="NCBI Taxonomy" id="2608987"/>
    <lineage>
        <taxon>Bacteria</taxon>
        <taxon>Pseudomonadati</taxon>
        <taxon>Pseudomonadota</taxon>
        <taxon>Alphaproteobacteria</taxon>
        <taxon>Hyphomicrobiales</taxon>
        <taxon>Segnochrobactraceae</taxon>
        <taxon>Segnochrobactrum</taxon>
    </lineage>
</organism>
<dbReference type="PANTHER" id="PTHR30537">
    <property type="entry name" value="HTH-TYPE TRANSCRIPTIONAL REGULATOR"/>
    <property type="match status" value="1"/>
</dbReference>
<dbReference type="InterPro" id="IPR058163">
    <property type="entry name" value="LysR-type_TF_proteobact-type"/>
</dbReference>
<reference evidence="3 4" key="1">
    <citation type="submission" date="2019-09" db="EMBL/GenBank/DDBJ databases">
        <title>Segnochrobactrum spirostomi gen. nov., sp. nov., isolated from the ciliate Spirostomum cf. yagiui and description of a novel family, Segnochrobactraceae fam. nov. within the order Rhizobiales of the class Alphaproteobacteria.</title>
        <authorList>
            <person name="Akter S."/>
            <person name="Shazib S.U.A."/>
            <person name="Shin M.K."/>
        </authorList>
    </citation>
    <scope>NUCLEOTIDE SEQUENCE [LARGE SCALE GENOMIC DNA]</scope>
    <source>
        <strain evidence="3 4">Sp-1</strain>
    </source>
</reference>
<dbReference type="EMBL" id="VWNA01000002">
    <property type="protein sequence ID" value="MQT14877.1"/>
    <property type="molecule type" value="Genomic_DNA"/>
</dbReference>
<dbReference type="Gene3D" id="3.40.190.290">
    <property type="match status" value="1"/>
</dbReference>
<gene>
    <name evidence="3" type="ORF">F0357_19920</name>
</gene>
<name>A0A6A7Y944_9HYPH</name>
<sequence length="84" mass="9317">MKPPIHIDLLAGDGARVVQAGLGIILQPLMLIGPDLAADRLVRVLPEWNPGERTVSLLYYRDRRMTPRLSSFISFALSTFADRG</sequence>
<proteinExistence type="inferred from homology"/>
<evidence type="ECO:0000313" key="4">
    <source>
        <dbReference type="Proteomes" id="UP000332515"/>
    </source>
</evidence>
<protein>
    <recommendedName>
        <fullName evidence="2">LysR substrate-binding domain-containing protein</fullName>
    </recommendedName>
</protein>
<comment type="caution">
    <text evidence="3">The sequence shown here is derived from an EMBL/GenBank/DDBJ whole genome shotgun (WGS) entry which is preliminary data.</text>
</comment>
<dbReference type="Proteomes" id="UP000332515">
    <property type="component" value="Unassembled WGS sequence"/>
</dbReference>
<dbReference type="SUPFAM" id="SSF53850">
    <property type="entry name" value="Periplasmic binding protein-like II"/>
    <property type="match status" value="1"/>
</dbReference>
<dbReference type="Pfam" id="PF03466">
    <property type="entry name" value="LysR_substrate"/>
    <property type="match status" value="1"/>
</dbReference>
<comment type="similarity">
    <text evidence="1">Belongs to the LysR transcriptional regulatory family.</text>
</comment>
<evidence type="ECO:0000259" key="2">
    <source>
        <dbReference type="Pfam" id="PF03466"/>
    </source>
</evidence>
<dbReference type="AlphaFoldDB" id="A0A6A7Y944"/>
<dbReference type="RefSeq" id="WP_153488413.1">
    <property type="nucleotide sequence ID" value="NZ_VWNA01000002.1"/>
</dbReference>
<dbReference type="InterPro" id="IPR005119">
    <property type="entry name" value="LysR_subst-bd"/>
</dbReference>